<keyword evidence="6" id="KW-1185">Reference proteome</keyword>
<dbReference type="GO" id="GO:0003677">
    <property type="term" value="F:DNA binding"/>
    <property type="evidence" value="ECO:0007669"/>
    <property type="project" value="UniProtKB-UniRule"/>
</dbReference>
<dbReference type="InterPro" id="IPR001867">
    <property type="entry name" value="OmpR/PhoB-type_DNA-bd"/>
</dbReference>
<evidence type="ECO:0000256" key="1">
    <source>
        <dbReference type="ARBA" id="ARBA00005820"/>
    </source>
</evidence>
<comment type="similarity">
    <text evidence="1">Belongs to the AfsR/DnrI/RedD regulatory family.</text>
</comment>
<dbReference type="PANTHER" id="PTHR47691">
    <property type="entry name" value="REGULATOR-RELATED"/>
    <property type="match status" value="1"/>
</dbReference>
<dbReference type="SUPFAM" id="SSF48452">
    <property type="entry name" value="TPR-like"/>
    <property type="match status" value="3"/>
</dbReference>
<proteinExistence type="inferred from homology"/>
<reference evidence="5 6" key="1">
    <citation type="submission" date="2020-07" db="EMBL/GenBank/DDBJ databases">
        <title>Genomic Encyclopedia of Type Strains, Phase IV (KMG-IV): sequencing the most valuable type-strain genomes for metagenomic binning, comparative biology and taxonomic classification.</title>
        <authorList>
            <person name="Goeker M."/>
        </authorList>
    </citation>
    <scope>NUCLEOTIDE SEQUENCE [LARGE SCALE GENOMIC DNA]</scope>
    <source>
        <strain evidence="5 6">DSM 45533</strain>
    </source>
</reference>
<dbReference type="InterPro" id="IPR036388">
    <property type="entry name" value="WH-like_DNA-bd_sf"/>
</dbReference>
<dbReference type="InterPro" id="IPR011990">
    <property type="entry name" value="TPR-like_helical_dom_sf"/>
</dbReference>
<keyword evidence="2 3" id="KW-0238">DNA-binding</keyword>
<evidence type="ECO:0000256" key="2">
    <source>
        <dbReference type="ARBA" id="ARBA00023125"/>
    </source>
</evidence>
<dbReference type="PANTHER" id="PTHR47691:SF3">
    <property type="entry name" value="HTH-TYPE TRANSCRIPTIONAL REGULATOR RV0890C-RELATED"/>
    <property type="match status" value="1"/>
</dbReference>
<sequence>MRFGVLGPLAVWTDSGEEVKIPEVKVRALLAELVVNAGRVVPSDRLIDHLWPTRLPANPAGALQTRVSQLRRAIGTPLVLSRAPGYVLDVQADAVDSLRFQSLVVAARSAPAARERVELLTRALESWRGEALADFADHEFASAEAVRLGELRLTAQEELFEARLELGEHTALADSLAVVVAQHPLRERLRAVHLRALYRAGRQSEALEAYQELRERLADELGLDPSPALVALQQAMLAQDPSLDSAPSNLPAPLTGLVGRSAAVAAVTGRLTSSRLVTLVGPGGVGKTRLALESARKLTGTHPDGVWLVELGSLTDPAALAEHVSATLGVRDDASGGDHLVEFLRGRRLLLVLDNCEHLTEGVAVLASRLLAQAPGLRVLATSQRPLGLGGEQLWPVAPLEEASAVELFLQRAEAAGLFLDDSALAAVTAVCRRLDGIPLALELAATRVRALGVHTLAERLEDRFKVLTAGHTDAPARQRTLRAMIEWSWSLLTPQEAVLLRRLAVHADGSTLEAAERVSGLDDVLDLLAELVDRSLVTVSGTPPRYRLLESVAAYGVERLREAGEYDELRGRHLEYYAALAASAGPYLRGPSQLEWLGRLDAETGNLRAAFETALGAGGGVELANSLAWYWVLRGRLGEGRRWFTRALEAGTGPSSSGASSAESWRAGFAMRQGEATMPGTSGDPLAAWYLLNARLGVGDLPTAEEHAARILATFGAAGDDWGTAAVLATMARHALLRSDLTLAEQYGKRSHALFTRLGDRWGQLHATFALGGHAEIMGDYPAAARFHREGLRMAEELGLGTEVPDKLAFLGRIALLSGDFAQADELHERARRRSAEQGYTLGEEFAELGLALSARRQGDLDRAERHLLNWLDWDRRLESASALSLILAELGFVAEQRGDAVQARSLHLDGLDAARASGDPRAVALAMEGLAGAASLEGDLAEAARLLETAAGLRASVGAPLPSGERGDVDRITARLKEAGAQSPRSI</sequence>
<gene>
    <name evidence="5" type="ORF">HNR30_008235</name>
</gene>
<dbReference type="CDD" id="cd15831">
    <property type="entry name" value="BTAD"/>
    <property type="match status" value="1"/>
</dbReference>
<comment type="caution">
    <text evidence="5">The sequence shown here is derived from an EMBL/GenBank/DDBJ whole genome shotgun (WGS) entry which is preliminary data.</text>
</comment>
<feature type="domain" description="OmpR/PhoB-type" evidence="4">
    <location>
        <begin position="1"/>
        <end position="90"/>
    </location>
</feature>
<dbReference type="SMART" id="SM00862">
    <property type="entry name" value="Trans_reg_C"/>
    <property type="match status" value="1"/>
</dbReference>
<evidence type="ECO:0000256" key="3">
    <source>
        <dbReference type="PROSITE-ProRule" id="PRU01091"/>
    </source>
</evidence>
<protein>
    <submittedName>
        <fullName evidence="5">Putative ATPase</fullName>
    </submittedName>
</protein>
<dbReference type="InterPro" id="IPR016032">
    <property type="entry name" value="Sig_transdc_resp-reg_C-effctor"/>
</dbReference>
<dbReference type="GO" id="GO:0016887">
    <property type="term" value="F:ATP hydrolysis activity"/>
    <property type="evidence" value="ECO:0007669"/>
    <property type="project" value="InterPro"/>
</dbReference>
<dbReference type="InterPro" id="IPR058852">
    <property type="entry name" value="HTH_77"/>
</dbReference>
<name>A0A7W0HV36_9ACTN</name>
<organism evidence="5 6">
    <name type="scientific">Nonomuraea soli</name>
    <dbReference type="NCBI Taxonomy" id="1032476"/>
    <lineage>
        <taxon>Bacteria</taxon>
        <taxon>Bacillati</taxon>
        <taxon>Actinomycetota</taxon>
        <taxon>Actinomycetes</taxon>
        <taxon>Streptosporangiales</taxon>
        <taxon>Streptosporangiaceae</taxon>
        <taxon>Nonomuraea</taxon>
    </lineage>
</organism>
<dbReference type="Pfam" id="PF03704">
    <property type="entry name" value="BTAD"/>
    <property type="match status" value="1"/>
</dbReference>
<dbReference type="InterPro" id="IPR027417">
    <property type="entry name" value="P-loop_NTPase"/>
</dbReference>
<evidence type="ECO:0000259" key="4">
    <source>
        <dbReference type="PROSITE" id="PS51755"/>
    </source>
</evidence>
<dbReference type="SMART" id="SM01043">
    <property type="entry name" value="BTAD"/>
    <property type="match status" value="1"/>
</dbReference>
<feature type="DNA-binding region" description="OmpR/PhoB-type" evidence="3">
    <location>
        <begin position="1"/>
        <end position="90"/>
    </location>
</feature>
<dbReference type="SUPFAM" id="SSF46894">
    <property type="entry name" value="C-terminal effector domain of the bipartite response regulators"/>
    <property type="match status" value="1"/>
</dbReference>
<dbReference type="SUPFAM" id="SSF52540">
    <property type="entry name" value="P-loop containing nucleoside triphosphate hydrolases"/>
    <property type="match status" value="1"/>
</dbReference>
<evidence type="ECO:0000313" key="6">
    <source>
        <dbReference type="Proteomes" id="UP000530928"/>
    </source>
</evidence>
<dbReference type="GO" id="GO:0006355">
    <property type="term" value="P:regulation of DNA-templated transcription"/>
    <property type="evidence" value="ECO:0007669"/>
    <property type="project" value="InterPro"/>
</dbReference>
<dbReference type="GO" id="GO:0000160">
    <property type="term" value="P:phosphorelay signal transduction system"/>
    <property type="evidence" value="ECO:0007669"/>
    <property type="project" value="InterPro"/>
</dbReference>
<accession>A0A7W0HV36</accession>
<dbReference type="RefSeq" id="WP_181615539.1">
    <property type="nucleotide sequence ID" value="NZ_BAABAM010000008.1"/>
</dbReference>
<dbReference type="InterPro" id="IPR005158">
    <property type="entry name" value="BTAD"/>
</dbReference>
<dbReference type="PROSITE" id="PS51755">
    <property type="entry name" value="OMPR_PHOB"/>
    <property type="match status" value="1"/>
</dbReference>
<dbReference type="InterPro" id="IPR049945">
    <property type="entry name" value="AAA_22"/>
</dbReference>
<dbReference type="Gene3D" id="1.10.10.10">
    <property type="entry name" value="Winged helix-like DNA-binding domain superfamily/Winged helix DNA-binding domain"/>
    <property type="match status" value="1"/>
</dbReference>
<dbReference type="Pfam" id="PF13401">
    <property type="entry name" value="AAA_22"/>
    <property type="match status" value="1"/>
</dbReference>
<dbReference type="Pfam" id="PF25872">
    <property type="entry name" value="HTH_77"/>
    <property type="match status" value="1"/>
</dbReference>
<evidence type="ECO:0000313" key="5">
    <source>
        <dbReference type="EMBL" id="MBA2896844.1"/>
    </source>
</evidence>
<dbReference type="EMBL" id="JACDUR010000009">
    <property type="protein sequence ID" value="MBA2896844.1"/>
    <property type="molecule type" value="Genomic_DNA"/>
</dbReference>
<dbReference type="PRINTS" id="PR00364">
    <property type="entry name" value="DISEASERSIST"/>
</dbReference>
<dbReference type="AlphaFoldDB" id="A0A7W0HV36"/>
<dbReference type="Gene3D" id="1.25.40.10">
    <property type="entry name" value="Tetratricopeptide repeat domain"/>
    <property type="match status" value="3"/>
</dbReference>
<dbReference type="Proteomes" id="UP000530928">
    <property type="component" value="Unassembled WGS sequence"/>
</dbReference>